<keyword evidence="8" id="KW-0436">Ligase</keyword>
<reference evidence="8 10" key="1">
    <citation type="submission" date="2016-10" db="EMBL/GenBank/DDBJ databases">
        <authorList>
            <person name="Varghese N."/>
            <person name="Submissions S."/>
        </authorList>
    </citation>
    <scope>NUCLEOTIDE SEQUENCE [LARGE SCALE GENOMIC DNA]</scope>
    <source>
        <strain evidence="8 10">DSM 17835</strain>
    </source>
</reference>
<dbReference type="Proteomes" id="UP000182858">
    <property type="component" value="Chromosome I"/>
</dbReference>
<comment type="PTM">
    <text evidence="6">Ubiquitinated in the presence of host E1 ubiquitin-activating enzyme, E2 ubiquitin-conjugating enzyme and ubiquitin.</text>
</comment>
<keyword evidence="6" id="KW-0808">Transferase</keyword>
<dbReference type="Pfam" id="PF20178">
    <property type="entry name" value="ToxA_N"/>
    <property type="match status" value="1"/>
</dbReference>
<evidence type="ECO:0000313" key="8">
    <source>
        <dbReference type="EMBL" id="SDF61432.1"/>
    </source>
</evidence>
<keyword evidence="6" id="KW-0964">Secreted</keyword>
<keyword evidence="10" id="KW-1185">Reference proteome</keyword>
<evidence type="ECO:0000259" key="7">
    <source>
        <dbReference type="PROSITE" id="PS52053"/>
    </source>
</evidence>
<feature type="domain" description="NEL" evidence="7">
    <location>
        <begin position="1872"/>
        <end position="2164"/>
    </location>
</feature>
<evidence type="ECO:0000256" key="4">
    <source>
        <dbReference type="ARBA" id="ARBA00022737"/>
    </source>
</evidence>
<dbReference type="Gene3D" id="3.80.10.10">
    <property type="entry name" value="Ribonuclease Inhibitor"/>
    <property type="match status" value="1"/>
</dbReference>
<organism evidence="9 11">
    <name type="scientific">Pseudomonas extremaustralis</name>
    <dbReference type="NCBI Taxonomy" id="359110"/>
    <lineage>
        <taxon>Bacteria</taxon>
        <taxon>Pseudomonadati</taxon>
        <taxon>Pseudomonadota</taxon>
        <taxon>Gammaproteobacteria</taxon>
        <taxon>Pseudomonadales</taxon>
        <taxon>Pseudomonadaceae</taxon>
        <taxon>Pseudomonas</taxon>
    </lineage>
</organism>
<keyword evidence="6" id="KW-0832">Ubl conjugation</keyword>
<keyword evidence="6" id="KW-0833">Ubl conjugation pathway</keyword>
<dbReference type="SMART" id="SM00369">
    <property type="entry name" value="LRR_TYP"/>
    <property type="match status" value="2"/>
</dbReference>
<evidence type="ECO:0000313" key="9">
    <source>
        <dbReference type="EMBL" id="TWS04033.1"/>
    </source>
</evidence>
<dbReference type="PROSITE" id="PS52053">
    <property type="entry name" value="NEL"/>
    <property type="match status" value="1"/>
</dbReference>
<dbReference type="Pfam" id="PF14496">
    <property type="entry name" value="NEL"/>
    <property type="match status" value="1"/>
</dbReference>
<evidence type="ECO:0000313" key="10">
    <source>
        <dbReference type="Proteomes" id="UP000182858"/>
    </source>
</evidence>
<dbReference type="PANTHER" id="PTHR48051">
    <property type="match status" value="1"/>
</dbReference>
<dbReference type="OrthoDB" id="1467561at2"/>
<protein>
    <recommendedName>
        <fullName evidence="2">RING-type E3 ubiquitin transferase</fullName>
        <ecNumber evidence="2">2.3.2.27</ecNumber>
    </recommendedName>
</protein>
<dbReference type="InterPro" id="IPR050216">
    <property type="entry name" value="LRR_domain-containing"/>
</dbReference>
<dbReference type="EC" id="2.3.2.27" evidence="2"/>
<evidence type="ECO:0000256" key="2">
    <source>
        <dbReference type="ARBA" id="ARBA00012483"/>
    </source>
</evidence>
<dbReference type="GO" id="GO:0005737">
    <property type="term" value="C:cytoplasm"/>
    <property type="evidence" value="ECO:0007669"/>
    <property type="project" value="TreeGrafter"/>
</dbReference>
<reference evidence="9 11" key="2">
    <citation type="submission" date="2019-06" db="EMBL/GenBank/DDBJ databases">
        <title>Pseudomonas bimorpha sp. nov. isolated from bovine raw milk and skim milk concentrate.</title>
        <authorList>
            <person name="Hofmann K."/>
            <person name="Huptas C."/>
            <person name="Doll E."/>
            <person name="Scherer S."/>
            <person name="Wenning M."/>
        </authorList>
    </citation>
    <scope>NUCLEOTIDE SEQUENCE [LARGE SCALE GENOMIC DNA]</scope>
    <source>
        <strain evidence="9 11">DSM 17835</strain>
    </source>
</reference>
<sequence>MPTPQLINGLSGNLQSSTTWAQQEAVEQIRQNLTQALSTLTRDEKKRYVQLQHEALKALTAVEAEKERLVKAFKTEGLAQLRSRIGDRDPEAYRFETTYRETVEKPFPWEPTPNERKRFRRRSYAEGWKYIDHVKSMSLWEAACINVGFTYSRITESGSSLVQASRVVGPGDDRSLSAQEFIEVIRELDLGSQLQARINDTLGNNGKLRRLMGVSARALLQFDVLDAWRNRANSGLTREMYEQLNAAIDDKGPQPEIDSLGLTSGVTLVVAVPFVAWESTIPVPLLLIRVGALGVLSYFPFRPGGALRYHADTQAAEQAFREQLLESHERKDLGWFSRQLPLVGMSVFTKLVTPALRPDDMSWLAEKFYDGFHKAFPARVLKDIRFAADPKTARPVGLVQALTYRQIQRCQADLDTLAATRSQADWQALKDAAQQITAEVLGLLLTPVPGGVTGMIRTTQLLMLGNLTYSVIEGVDQAVKGDASAFASSLADIADLIVSARLHATAGRLQQRRLHALMQRIGNPRKVTLPSGNAQLWKPDAQRYAHDSQSLLDGRRPDALGVYRVDGEQYVKLNQGEQFLVVKVKHDDQQMRYVLKHQHSDGYTPPILFDPARQAWMFDLHNAHALSDIQLLQRMLPDGPASVSEQDLKTMLRSTATPRHVLERVWRSEPAPLNLIEGVRRLQADRVIQLIIDHFAEPGYLPPHGDSAVLCLLTQLPDWPENTTLSIREPQGTLIERYRKHERPITPAHGIEIIRDEDGNYSATDVAHLPADTAEPLLSLVIALQPNTSRLGLEGHAPHTPEQRISVVRRHVADLAGTERITLFSALVNYAGYEKSERLAPDTVRRFLPVKASPPLVAVTPLLKKLRDLNRPLSPAGLERLLEQHPLTPRQQQAYLQNGTLPKAFSERLDNHRTALRIDAAIDGLYHSRAYSDDIDQWAREFASALVRNTLKRPFVITEVVAGNIAKPYASKGPQDPTVELRHYGNGVYEAYDMVNGGTIPVPATVDSFYLAIGSVLQPHERQSLGMHSATDVQGLRTRLGDYMSSQRSASGFVSLVDGSLMQYEQNLTLPAGQAPDTQGIFNWNARHYLPLYGSLYRIEFDKSLHKWRMHHPQKVGVDTPLLAHNGDGAWRLARENPMTWDNHELLYRLGNQTYSFTQTESEHILALTNTPPRLLRHVHHAGQAAPPLLADTCKRLKIEQEIQQFIEALGNTPNSPIARPDLQLLVLSSLPNWPDSHVIRVVDTDDRVIQQYPARQRPDDKALLVKKSDYENARLLNKVITDDEVTQALLGELPTSSDDRLFKLVKQIVEFTEREKTQLLESIYQRSEEEGPALVRHFKAHHPQLPTSSVRAILGQATPKELRQLHQKKVPGLRLAEQARVSADDVRLNRAYEGLYSEACINADSDRITLHVLKDVPTWPADVRIDLHEGDHRGRLLHSAGPLTGTDRRLIARTQRGYQAYDTSGEPLGEPSNLLLRVILSTLSDSEKSALEVNDEVGISGLRQQLLTLALNQRVEIKGLLDLKHVQPWMLPSMGAERTYLVYPMWRRFWPFSGSRPPDLVSNVQELYPRMSNDQARQLIQGLNLSEPAALIEIERRRTEYQAMDVALSRWADTPQSADEHLNDPVGLNLASRRYIAQQLRAAWRQENRSLYLAGVVDAQFVELQLDSGDLPPADFISGTQGFAHIDFLKIAGNHFPETGNAFLGKFVGLRGLHLDCQLNELPSVITDMTQLTHLNLSNNDIRLTDASAQRLAAMVNLQRLELNDNPNLGVSPDVSAMARLNRLNLANTGLTQWPTGAETLSLLEDLHLQGNAITELPEALFSDGRAGSRGRNILLHENPLSAATLERIEQYRQTTGIRLGGALGPRHQPVTADSISHWLSGVPATEIPARKALWEQLKAHEGASPDDTFRVLADLTRTYAYLADNRRREALTQRVWDLLIAMGESTELRNNVYLNTYGSGDCGDSVLLAFTNMELEHQIHLAKSLSRNYDSDRMLIELSTGRFYLNQLDHIADKFIHEREVAGLEVDPAEVTIYFRARLAAEFKLPFYALELLYTVESYVTTDVIDNARKQLRRLGESPALQEWLLMEGFWIEYLARSHPEPFATVKDVIRYKVGLLDQAVPDRHSDEYLERRQSLVDLEQSEQNRLVRQLTLATQAALQHA</sequence>
<dbReference type="GO" id="GO:0016567">
    <property type="term" value="P:protein ubiquitination"/>
    <property type="evidence" value="ECO:0007669"/>
    <property type="project" value="InterPro"/>
</dbReference>
<evidence type="ECO:0000256" key="3">
    <source>
        <dbReference type="ARBA" id="ARBA00022614"/>
    </source>
</evidence>
<dbReference type="GO" id="GO:0016874">
    <property type="term" value="F:ligase activity"/>
    <property type="evidence" value="ECO:0007669"/>
    <property type="project" value="UniProtKB-KW"/>
</dbReference>
<feature type="active site" description="Glycyl thioester intermediate" evidence="6">
    <location>
        <position position="1964"/>
    </location>
</feature>
<evidence type="ECO:0000256" key="5">
    <source>
        <dbReference type="ARBA" id="ARBA00023026"/>
    </source>
</evidence>
<evidence type="ECO:0000256" key="6">
    <source>
        <dbReference type="PROSITE-ProRule" id="PRU01398"/>
    </source>
</evidence>
<dbReference type="GeneID" id="78554867"/>
<dbReference type="InterPro" id="IPR032675">
    <property type="entry name" value="LRR_dom_sf"/>
</dbReference>
<dbReference type="InterPro" id="IPR003591">
    <property type="entry name" value="Leu-rich_rpt_typical-subtyp"/>
</dbReference>
<gene>
    <name evidence="9" type="ORF">FIV36_13860</name>
    <name evidence="8" type="ORF">SAMN05216591_3471</name>
</gene>
<evidence type="ECO:0000313" key="11">
    <source>
        <dbReference type="Proteomes" id="UP000317951"/>
    </source>
</evidence>
<dbReference type="Proteomes" id="UP000317951">
    <property type="component" value="Unassembled WGS sequence"/>
</dbReference>
<keyword evidence="6" id="KW-1035">Host cytoplasm</keyword>
<keyword evidence="5" id="KW-0843">Virulence</keyword>
<keyword evidence="3" id="KW-0433">Leucine-rich repeat</keyword>
<dbReference type="RefSeq" id="WP_010564092.1">
    <property type="nucleotide sequence ID" value="NZ_LT629689.1"/>
</dbReference>
<dbReference type="Gene3D" id="1.20.58.360">
    <property type="entry name" value="Shigella T3SS effector IpaH defines"/>
    <property type="match status" value="1"/>
</dbReference>
<accession>A0A5C5QFE8</accession>
<comment type="catalytic activity">
    <reaction evidence="1">
        <text>S-ubiquitinyl-[E2 ubiquitin-conjugating enzyme]-L-cysteine + [acceptor protein]-L-lysine = [E2 ubiquitin-conjugating enzyme]-L-cysteine + N(6)-ubiquitinyl-[acceptor protein]-L-lysine.</text>
        <dbReference type="EC" id="2.3.2.27"/>
    </reaction>
</comment>
<dbReference type="EMBL" id="VFET01000010">
    <property type="protein sequence ID" value="TWS04033.1"/>
    <property type="molecule type" value="Genomic_DNA"/>
</dbReference>
<dbReference type="GO" id="GO:0061630">
    <property type="term" value="F:ubiquitin protein ligase activity"/>
    <property type="evidence" value="ECO:0007669"/>
    <property type="project" value="UniProtKB-EC"/>
</dbReference>
<name>A0A5C5QFE8_9PSED</name>
<dbReference type="GO" id="GO:0005576">
    <property type="term" value="C:extracellular region"/>
    <property type="evidence" value="ECO:0007669"/>
    <property type="project" value="UniProtKB-UniRule"/>
</dbReference>
<dbReference type="InterPro" id="IPR046673">
    <property type="entry name" value="ToxA_N"/>
</dbReference>
<dbReference type="EMBL" id="LT629689">
    <property type="protein sequence ID" value="SDF61432.1"/>
    <property type="molecule type" value="Genomic_DNA"/>
</dbReference>
<comment type="similarity">
    <text evidence="6">Belongs to the LRR-containing bacterial E3 ligase family.</text>
</comment>
<proteinExistence type="inferred from homology"/>
<dbReference type="PANTHER" id="PTHR48051:SF1">
    <property type="entry name" value="RAS SUPPRESSOR PROTEIN 1"/>
    <property type="match status" value="1"/>
</dbReference>
<dbReference type="InterPro" id="IPR029487">
    <property type="entry name" value="NEL_dom"/>
</dbReference>
<keyword evidence="4" id="KW-0677">Repeat</keyword>
<dbReference type="SUPFAM" id="SSF52058">
    <property type="entry name" value="L domain-like"/>
    <property type="match status" value="1"/>
</dbReference>
<evidence type="ECO:0000256" key="1">
    <source>
        <dbReference type="ARBA" id="ARBA00000900"/>
    </source>
</evidence>